<dbReference type="Gene3D" id="3.10.120.10">
    <property type="entry name" value="Cytochrome b5-like heme/steroid binding domain"/>
    <property type="match status" value="1"/>
</dbReference>
<dbReference type="GO" id="GO:0005741">
    <property type="term" value="C:mitochondrial outer membrane"/>
    <property type="evidence" value="ECO:0007669"/>
    <property type="project" value="TreeGrafter"/>
</dbReference>
<evidence type="ECO:0000256" key="1">
    <source>
        <dbReference type="ARBA" id="ARBA00004370"/>
    </source>
</evidence>
<dbReference type="EMBL" id="VBQZ03000017">
    <property type="protein sequence ID" value="MXQ83482.1"/>
    <property type="molecule type" value="Genomic_DNA"/>
</dbReference>
<accession>A0A6B0R2K1</accession>
<dbReference type="PANTHER" id="PTHR19359:SF95">
    <property type="entry name" value="CYTOCHROME B5 TYPE B"/>
    <property type="match status" value="1"/>
</dbReference>
<evidence type="ECO:0000256" key="2">
    <source>
        <dbReference type="ARBA" id="ARBA00022617"/>
    </source>
</evidence>
<dbReference type="InterPro" id="IPR036400">
    <property type="entry name" value="Cyt_B5-like_heme/steroid_sf"/>
</dbReference>
<feature type="region of interest" description="Disordered" evidence="11">
    <location>
        <begin position="252"/>
        <end position="284"/>
    </location>
</feature>
<protein>
    <recommendedName>
        <fullName evidence="9">Cytochrome b5</fullName>
    </recommendedName>
</protein>
<dbReference type="PRINTS" id="PR00363">
    <property type="entry name" value="CYTOCHROMEB5"/>
</dbReference>
<gene>
    <name evidence="13" type="ORF">E5288_WYG014619</name>
</gene>
<dbReference type="InterPro" id="IPR050668">
    <property type="entry name" value="Cytochrome_b5"/>
</dbReference>
<evidence type="ECO:0000259" key="12">
    <source>
        <dbReference type="PROSITE" id="PS50255"/>
    </source>
</evidence>
<name>A0A6B0R2K1_9CETA</name>
<keyword evidence="5" id="KW-0249">Electron transport</keyword>
<keyword evidence="5" id="KW-0813">Transport</keyword>
<dbReference type="GO" id="GO:0046872">
    <property type="term" value="F:metal ion binding"/>
    <property type="evidence" value="ECO:0007669"/>
    <property type="project" value="UniProtKB-UniRule"/>
</dbReference>
<evidence type="ECO:0000256" key="3">
    <source>
        <dbReference type="ARBA" id="ARBA00022692"/>
    </source>
</evidence>
<comment type="caution">
    <text evidence="13">The sequence shown here is derived from an EMBL/GenBank/DDBJ whole genome shotgun (WGS) entry which is preliminary data.</text>
</comment>
<dbReference type="PROSITE" id="PS00191">
    <property type="entry name" value="CYTOCHROME_B5_1"/>
    <property type="match status" value="1"/>
</dbReference>
<evidence type="ECO:0000313" key="14">
    <source>
        <dbReference type="Proteomes" id="UP000322234"/>
    </source>
</evidence>
<evidence type="ECO:0000256" key="9">
    <source>
        <dbReference type="ARBA" id="ARBA00039806"/>
    </source>
</evidence>
<dbReference type="SMART" id="SM01117">
    <property type="entry name" value="Cyt-b5"/>
    <property type="match status" value="1"/>
</dbReference>
<dbReference type="PANTHER" id="PTHR19359">
    <property type="entry name" value="CYTOCHROME B5"/>
    <property type="match status" value="1"/>
</dbReference>
<organism evidence="13 14">
    <name type="scientific">Bos mutus</name>
    <name type="common">wild yak</name>
    <dbReference type="NCBI Taxonomy" id="72004"/>
    <lineage>
        <taxon>Eukaryota</taxon>
        <taxon>Metazoa</taxon>
        <taxon>Chordata</taxon>
        <taxon>Craniata</taxon>
        <taxon>Vertebrata</taxon>
        <taxon>Euteleostomi</taxon>
        <taxon>Mammalia</taxon>
        <taxon>Eutheria</taxon>
        <taxon>Laurasiatheria</taxon>
        <taxon>Artiodactyla</taxon>
        <taxon>Ruminantia</taxon>
        <taxon>Pecora</taxon>
        <taxon>Bovidae</taxon>
        <taxon>Bovinae</taxon>
        <taxon>Bos</taxon>
    </lineage>
</organism>
<dbReference type="SUPFAM" id="SSF55856">
    <property type="entry name" value="Cytochrome b5-like heme/steroid binding domain"/>
    <property type="match status" value="1"/>
</dbReference>
<dbReference type="Proteomes" id="UP000322234">
    <property type="component" value="Unassembled WGS sequence"/>
</dbReference>
<dbReference type="Pfam" id="PF00173">
    <property type="entry name" value="Cyt-b5"/>
    <property type="match status" value="1"/>
</dbReference>
<sequence length="305" mass="33600">MATVVASGGDGKEQGVETSVTYYRLEEVAKRNSPKDIWLVIHGRVYDVSRFLDEHPGGEEVLMEQAGGDATESFEDVGHSSDAREMLKQYYIGDVHPNDLKPGGGSKVKLSDTYIIHYALMNLRKAIRAKGEDHCKRPTQSSGNAPSSPVEDDEQGCTQAGGREGILQGQCGKPITETQKKMHVQAQVQQDSVWKWIRNGAVIGCLEEEREHLEDFTRCKLHTLTPQHPPAPGPAIPIRFLSLLGQNIKGRKAVGSAQPPDGYPESGDPQKQSTTVRRSLGSENSIKHQIRFSFNPLSNKVDKSF</sequence>
<evidence type="ECO:0000256" key="4">
    <source>
        <dbReference type="ARBA" id="ARBA00022723"/>
    </source>
</evidence>
<dbReference type="FunFam" id="3.10.120.10:FF:000002">
    <property type="entry name" value="Cytochrome b5 type B"/>
    <property type="match status" value="1"/>
</dbReference>
<dbReference type="PROSITE" id="PS50255">
    <property type="entry name" value="CYTOCHROME_B5_2"/>
    <property type="match status" value="1"/>
</dbReference>
<keyword evidence="7" id="KW-0472">Membrane</keyword>
<evidence type="ECO:0000313" key="13">
    <source>
        <dbReference type="EMBL" id="MXQ83482.1"/>
    </source>
</evidence>
<reference evidence="13" key="1">
    <citation type="submission" date="2019-10" db="EMBL/GenBank/DDBJ databases">
        <title>The sequence and de novo assembly of the wild yak genome.</title>
        <authorList>
            <person name="Liu Y."/>
        </authorList>
    </citation>
    <scope>NUCLEOTIDE SEQUENCE [LARGE SCALE GENOMIC DNA]</scope>
    <source>
        <strain evidence="13">WY2019</strain>
    </source>
</reference>
<keyword evidence="4 10" id="KW-0479">Metal-binding</keyword>
<feature type="region of interest" description="Disordered" evidence="11">
    <location>
        <begin position="131"/>
        <end position="170"/>
    </location>
</feature>
<keyword evidence="2 10" id="KW-0349">Heme</keyword>
<feature type="compositionally biased region" description="Polar residues" evidence="11">
    <location>
        <begin position="269"/>
        <end position="284"/>
    </location>
</feature>
<evidence type="ECO:0000256" key="5">
    <source>
        <dbReference type="ARBA" id="ARBA00022982"/>
    </source>
</evidence>
<dbReference type="InterPro" id="IPR001199">
    <property type="entry name" value="Cyt_B5-like_heme/steroid-bd"/>
</dbReference>
<feature type="domain" description="Cytochrome b5 heme-binding" evidence="12">
    <location>
        <begin position="20"/>
        <end position="96"/>
    </location>
</feature>
<keyword evidence="6 10" id="KW-0408">Iron</keyword>
<keyword evidence="14" id="KW-1185">Reference proteome</keyword>
<feature type="compositionally biased region" description="Polar residues" evidence="11">
    <location>
        <begin position="138"/>
        <end position="147"/>
    </location>
</feature>
<evidence type="ECO:0000256" key="8">
    <source>
        <dbReference type="ARBA" id="ARBA00038168"/>
    </source>
</evidence>
<dbReference type="AlphaFoldDB" id="A0A6B0R2K1"/>
<evidence type="ECO:0000256" key="6">
    <source>
        <dbReference type="ARBA" id="ARBA00023004"/>
    </source>
</evidence>
<comment type="similarity">
    <text evidence="8 10">Belongs to the cytochrome b5 family.</text>
</comment>
<dbReference type="InterPro" id="IPR018506">
    <property type="entry name" value="Cyt_B5_heme-BS"/>
</dbReference>
<evidence type="ECO:0000256" key="10">
    <source>
        <dbReference type="RuleBase" id="RU362121"/>
    </source>
</evidence>
<dbReference type="GO" id="GO:0020037">
    <property type="term" value="F:heme binding"/>
    <property type="evidence" value="ECO:0007669"/>
    <property type="project" value="UniProtKB-UniRule"/>
</dbReference>
<evidence type="ECO:0000256" key="7">
    <source>
        <dbReference type="ARBA" id="ARBA00023136"/>
    </source>
</evidence>
<proteinExistence type="inferred from homology"/>
<keyword evidence="3" id="KW-0812">Transmembrane</keyword>
<comment type="subcellular location">
    <subcellularLocation>
        <location evidence="1">Membrane</location>
    </subcellularLocation>
</comment>
<evidence type="ECO:0000256" key="11">
    <source>
        <dbReference type="SAM" id="MobiDB-lite"/>
    </source>
</evidence>